<evidence type="ECO:0000256" key="1">
    <source>
        <dbReference type="SAM" id="Phobius"/>
    </source>
</evidence>
<dbReference type="RefSeq" id="WP_092611676.1">
    <property type="nucleotide sequence ID" value="NZ_FMYF01000008.1"/>
</dbReference>
<dbReference type="Proteomes" id="UP000199086">
    <property type="component" value="Unassembled WGS sequence"/>
</dbReference>
<keyword evidence="1" id="KW-0812">Transmembrane</keyword>
<dbReference type="STRING" id="1577474.GA0111570_10895"/>
<gene>
    <name evidence="2" type="ORF">GA0111570_10895</name>
</gene>
<keyword evidence="1" id="KW-0472">Membrane</keyword>
<proteinExistence type="predicted"/>
<name>A0A1G6HC29_9ACTN</name>
<evidence type="ECO:0000313" key="2">
    <source>
        <dbReference type="EMBL" id="SDB91648.1"/>
    </source>
</evidence>
<dbReference type="EMBL" id="FMYF01000008">
    <property type="protein sequence ID" value="SDB91648.1"/>
    <property type="molecule type" value="Genomic_DNA"/>
</dbReference>
<feature type="transmembrane region" description="Helical" evidence="1">
    <location>
        <begin position="6"/>
        <end position="28"/>
    </location>
</feature>
<protein>
    <submittedName>
        <fullName evidence="2">Uncharacterized protein</fullName>
    </submittedName>
</protein>
<organism evidence="2 3">
    <name type="scientific">Raineyella antarctica</name>
    <dbReference type="NCBI Taxonomy" id="1577474"/>
    <lineage>
        <taxon>Bacteria</taxon>
        <taxon>Bacillati</taxon>
        <taxon>Actinomycetota</taxon>
        <taxon>Actinomycetes</taxon>
        <taxon>Propionibacteriales</taxon>
        <taxon>Propionibacteriaceae</taxon>
        <taxon>Raineyella</taxon>
    </lineage>
</organism>
<keyword evidence="1" id="KW-1133">Transmembrane helix</keyword>
<keyword evidence="3" id="KW-1185">Reference proteome</keyword>
<sequence length="157" mass="17072">MFGLQSGWEAWLVAFGLLFALLGVGALARRRHHRGWLDPADEHEVEELFAHVDEEADQAALLVRVTDDLERLIARRTPLRVVRAAPRSGLVRLGFADSTVLVASSLQPTELAALVLVVADHHVVPITYLADVDGVRVLLGWETGTASLVVLGPDQAD</sequence>
<dbReference type="AlphaFoldDB" id="A0A1G6HC29"/>
<dbReference type="OrthoDB" id="5198217at2"/>
<reference evidence="2 3" key="1">
    <citation type="submission" date="2016-06" db="EMBL/GenBank/DDBJ databases">
        <authorList>
            <person name="Olsen C.W."/>
            <person name="Carey S."/>
            <person name="Hinshaw L."/>
            <person name="Karasin A.I."/>
        </authorList>
    </citation>
    <scope>NUCLEOTIDE SEQUENCE [LARGE SCALE GENOMIC DNA]</scope>
    <source>
        <strain evidence="2 3">LZ-22</strain>
    </source>
</reference>
<accession>A0A1G6HC29</accession>
<evidence type="ECO:0000313" key="3">
    <source>
        <dbReference type="Proteomes" id="UP000199086"/>
    </source>
</evidence>